<organism evidence="2 3">
    <name type="scientific">Corallococcus sicarius</name>
    <dbReference type="NCBI Taxonomy" id="2316726"/>
    <lineage>
        <taxon>Bacteria</taxon>
        <taxon>Pseudomonadati</taxon>
        <taxon>Myxococcota</taxon>
        <taxon>Myxococcia</taxon>
        <taxon>Myxococcales</taxon>
        <taxon>Cystobacterineae</taxon>
        <taxon>Myxococcaceae</taxon>
        <taxon>Corallococcus</taxon>
    </lineage>
</organism>
<reference evidence="3" key="1">
    <citation type="submission" date="2018-09" db="EMBL/GenBank/DDBJ databases">
        <authorList>
            <person name="Livingstone P.G."/>
            <person name="Whitworth D.E."/>
        </authorList>
    </citation>
    <scope>NUCLEOTIDE SEQUENCE [LARGE SCALE GENOMIC DNA]</scope>
    <source>
        <strain evidence="3">CA040B</strain>
    </source>
</reference>
<gene>
    <name evidence="2" type="ORF">D7X12_10970</name>
</gene>
<dbReference type="InterPro" id="IPR002035">
    <property type="entry name" value="VWF_A"/>
</dbReference>
<dbReference type="Pfam" id="PF13519">
    <property type="entry name" value="VWA_2"/>
    <property type="match status" value="1"/>
</dbReference>
<dbReference type="Gene3D" id="3.40.50.410">
    <property type="entry name" value="von Willebrand factor, type A domain"/>
    <property type="match status" value="1"/>
</dbReference>
<dbReference type="PANTHER" id="PTHR10579">
    <property type="entry name" value="CALCIUM-ACTIVATED CHLORIDE CHANNEL REGULATOR"/>
    <property type="match status" value="1"/>
</dbReference>
<dbReference type="InterPro" id="IPR036465">
    <property type="entry name" value="vWFA_dom_sf"/>
</dbReference>
<evidence type="ECO:0000259" key="1">
    <source>
        <dbReference type="PROSITE" id="PS50234"/>
    </source>
</evidence>
<feature type="domain" description="VWFA" evidence="1">
    <location>
        <begin position="16"/>
        <end position="191"/>
    </location>
</feature>
<name>A0A3A8NXT6_9BACT</name>
<accession>A0A3A8NXT6</accession>
<dbReference type="EMBL" id="RAWG01000052">
    <property type="protein sequence ID" value="RKH44294.1"/>
    <property type="molecule type" value="Genomic_DNA"/>
</dbReference>
<dbReference type="PROSITE" id="PS50234">
    <property type="entry name" value="VWFA"/>
    <property type="match status" value="1"/>
</dbReference>
<evidence type="ECO:0000313" key="3">
    <source>
        <dbReference type="Proteomes" id="UP000273405"/>
    </source>
</evidence>
<dbReference type="PANTHER" id="PTHR10579:SF43">
    <property type="entry name" value="ZINC FINGER (C3HC4-TYPE RING FINGER) FAMILY PROTEIN"/>
    <property type="match status" value="1"/>
</dbReference>
<protein>
    <submittedName>
        <fullName evidence="2">VWA domain-containing protein</fullName>
    </submittedName>
</protein>
<dbReference type="SUPFAM" id="SSF53300">
    <property type="entry name" value="vWA-like"/>
    <property type="match status" value="1"/>
</dbReference>
<comment type="caution">
    <text evidence="2">The sequence shown here is derived from an EMBL/GenBank/DDBJ whole genome shotgun (WGS) entry which is preliminary data.</text>
</comment>
<dbReference type="AlphaFoldDB" id="A0A3A8NXT6"/>
<dbReference type="InterPro" id="IPR051266">
    <property type="entry name" value="CLCR"/>
</dbReference>
<keyword evidence="3" id="KW-1185">Reference proteome</keyword>
<sequence>MSKLKELTIPGARPLPVIVLADVSGSMNTDGKIQSLNQAMKEMLESFKSEDDLRAEIQVAVLTFGGGTVRRHVPLTSAASAGWTDHPAAGGTPMGAAFQTAKDLLEDRSAIPGRAYRPTLVLLSDGQPTDEWKGPLKVLLDSERGGKAFRMALGIGADADMEVLSAFLNDPEARVFKADEARQIREFFRLVTMSVTSRSRSANPNVAPQVNAAEEWDL</sequence>
<dbReference type="OrthoDB" id="9806395at2"/>
<proteinExistence type="predicted"/>
<dbReference type="Proteomes" id="UP000273405">
    <property type="component" value="Unassembled WGS sequence"/>
</dbReference>
<evidence type="ECO:0000313" key="2">
    <source>
        <dbReference type="EMBL" id="RKH44294.1"/>
    </source>
</evidence>
<dbReference type="RefSeq" id="WP_120625218.1">
    <property type="nucleotide sequence ID" value="NZ_RAWG01000052.1"/>
</dbReference>
<dbReference type="SMART" id="SM00327">
    <property type="entry name" value="VWA"/>
    <property type="match status" value="1"/>
</dbReference>